<feature type="compositionally biased region" description="Acidic residues" evidence="1">
    <location>
        <begin position="310"/>
        <end position="320"/>
    </location>
</feature>
<gene>
    <name evidence="2" type="ORF">Vbra_10346</name>
</gene>
<keyword evidence="3" id="KW-1185">Reference proteome</keyword>
<dbReference type="PANTHER" id="PTHR45887:SF1">
    <property type="entry name" value="TRANSLATION INITIATION FACTOR EIF-2B SUBUNIT EPSILON"/>
    <property type="match status" value="1"/>
</dbReference>
<protein>
    <submittedName>
        <fullName evidence="2">Uncharacterized protein</fullName>
    </submittedName>
</protein>
<evidence type="ECO:0000313" key="2">
    <source>
        <dbReference type="EMBL" id="CEM34395.1"/>
    </source>
</evidence>
<evidence type="ECO:0000256" key="1">
    <source>
        <dbReference type="SAM" id="MobiDB-lite"/>
    </source>
</evidence>
<dbReference type="GO" id="GO:0003743">
    <property type="term" value="F:translation initiation factor activity"/>
    <property type="evidence" value="ECO:0007669"/>
    <property type="project" value="TreeGrafter"/>
</dbReference>
<dbReference type="STRING" id="1169540.A0A0G4GUV0"/>
<reference evidence="2 3" key="1">
    <citation type="submission" date="2014-11" db="EMBL/GenBank/DDBJ databases">
        <authorList>
            <person name="Zhu J."/>
            <person name="Qi W."/>
            <person name="Song R."/>
        </authorList>
    </citation>
    <scope>NUCLEOTIDE SEQUENCE [LARGE SCALE GENOMIC DNA]</scope>
</reference>
<feature type="region of interest" description="Disordered" evidence="1">
    <location>
        <begin position="303"/>
        <end position="339"/>
    </location>
</feature>
<name>A0A0G4GUV0_VITBC</name>
<dbReference type="Proteomes" id="UP000041254">
    <property type="component" value="Unassembled WGS sequence"/>
</dbReference>
<dbReference type="VEuPathDB" id="CryptoDB:Vbra_10346"/>
<dbReference type="AlphaFoldDB" id="A0A0G4GUV0"/>
<dbReference type="GO" id="GO:0005085">
    <property type="term" value="F:guanyl-nucleotide exchange factor activity"/>
    <property type="evidence" value="ECO:0007669"/>
    <property type="project" value="TreeGrafter"/>
</dbReference>
<dbReference type="EMBL" id="CDMY01000821">
    <property type="protein sequence ID" value="CEM34395.1"/>
    <property type="molecule type" value="Genomic_DNA"/>
</dbReference>
<evidence type="ECO:0000313" key="3">
    <source>
        <dbReference type="Proteomes" id="UP000041254"/>
    </source>
</evidence>
<dbReference type="PANTHER" id="PTHR45887">
    <property type="entry name" value="TRANSLATION INITIATION FACTOR EIF-2B SUBUNIT EPSILON"/>
    <property type="match status" value="1"/>
</dbReference>
<dbReference type="GO" id="GO:0031369">
    <property type="term" value="F:translation initiation factor binding"/>
    <property type="evidence" value="ECO:0007669"/>
    <property type="project" value="TreeGrafter"/>
</dbReference>
<accession>A0A0G4GUV0</accession>
<sequence length="548" mass="60696">MHLSEADLRPLLRFLIENEAKEVYFPIKSAGLRDRLAAVVKGVPEVKRKLISVEVLQLSEDCENFGDVLRETGHHNVIRDHFVLVHGDALSTCRGLVRSDEEPASNGVGVDAAAAASGPVGRLSPAISNHKDHSRSGIPVLVTQIYQLRGGGCGCDAVDVDEALVGYDRQTGQLLLDEPIQSSKAAAVPVILSTGTEKGGGGALIGARGVVLRCDLADAHLAVCSPDLINVFQDEVDYRHLRSIIRKCIKDDVQTHYVYAAVLDRSPVSDQPSTANGTDPLAATMKLPPHRFDEDSKYESVFDFDRPSEVPEDDEDDEREWGDNDGLYATDPHTHKPFTKDETDMIKSVRPLVREVLRGCDCEGAILQINTQRVAHQLKPVDVVRFVVPEFLKRLSQLAHEQHLPQEPGFEDWCGLLQSQSISDFLQGLCEGQDQHKLQAEICTQIMHLATRESFSYGSRRLTSPDDHPGSSISPSAGSECLSNVFHRSRALAQMFRALVEEELIDEDTLASWLGGFEERYRDDDTRLQYYAPNGPLKALHRWLEEAE</sequence>
<dbReference type="GO" id="GO:0005851">
    <property type="term" value="C:eukaryotic translation initiation factor 2B complex"/>
    <property type="evidence" value="ECO:0007669"/>
    <property type="project" value="TreeGrafter"/>
</dbReference>
<organism evidence="2 3">
    <name type="scientific">Vitrella brassicaformis (strain CCMP3155)</name>
    <dbReference type="NCBI Taxonomy" id="1169540"/>
    <lineage>
        <taxon>Eukaryota</taxon>
        <taxon>Sar</taxon>
        <taxon>Alveolata</taxon>
        <taxon>Colpodellida</taxon>
        <taxon>Vitrellaceae</taxon>
        <taxon>Vitrella</taxon>
    </lineage>
</organism>
<dbReference type="OrthoDB" id="424572at2759"/>
<dbReference type="Gene3D" id="1.25.40.180">
    <property type="match status" value="1"/>
</dbReference>
<proteinExistence type="predicted"/>
<dbReference type="InParanoid" id="A0A0G4GUV0"/>
<dbReference type="InterPro" id="IPR051956">
    <property type="entry name" value="eIF2B_epsilon"/>
</dbReference>